<dbReference type="PANTHER" id="PTHR43309:SF3">
    <property type="entry name" value="5-OXOPROLINASE SUBUNIT C"/>
    <property type="match status" value="1"/>
</dbReference>
<keyword evidence="6" id="KW-1185">Reference proteome</keyword>
<organism evidence="5 6">
    <name type="scientific">Undibacterium fentianense</name>
    <dbReference type="NCBI Taxonomy" id="2828728"/>
    <lineage>
        <taxon>Bacteria</taxon>
        <taxon>Pseudomonadati</taxon>
        <taxon>Pseudomonadota</taxon>
        <taxon>Betaproteobacteria</taxon>
        <taxon>Burkholderiales</taxon>
        <taxon>Oxalobacteraceae</taxon>
        <taxon>Undibacterium</taxon>
    </lineage>
</organism>
<evidence type="ECO:0000256" key="3">
    <source>
        <dbReference type="ARBA" id="ARBA00022840"/>
    </source>
</evidence>
<proteinExistence type="predicted"/>
<dbReference type="Proteomes" id="UP000678545">
    <property type="component" value="Unassembled WGS sequence"/>
</dbReference>
<evidence type="ECO:0000313" key="6">
    <source>
        <dbReference type="Proteomes" id="UP000678545"/>
    </source>
</evidence>
<dbReference type="SMART" id="SM00797">
    <property type="entry name" value="AHS2"/>
    <property type="match status" value="1"/>
</dbReference>
<evidence type="ECO:0000313" key="5">
    <source>
        <dbReference type="EMBL" id="MBR7799629.1"/>
    </source>
</evidence>
<dbReference type="InterPro" id="IPR029000">
    <property type="entry name" value="Cyclophilin-like_dom_sf"/>
</dbReference>
<reference evidence="5" key="1">
    <citation type="submission" date="2021-04" db="EMBL/GenBank/DDBJ databases">
        <title>novel species isolated from subtropical streams in China.</title>
        <authorList>
            <person name="Lu H."/>
        </authorList>
    </citation>
    <scope>NUCLEOTIDE SEQUENCE</scope>
    <source>
        <strain evidence="5">FT137W</strain>
    </source>
</reference>
<protein>
    <submittedName>
        <fullName evidence="5">Biotin-dependent carboxyltransferase family protein</fullName>
    </submittedName>
</protein>
<keyword evidence="3" id="KW-0067">ATP-binding</keyword>
<dbReference type="GO" id="GO:0005524">
    <property type="term" value="F:ATP binding"/>
    <property type="evidence" value="ECO:0007669"/>
    <property type="project" value="UniProtKB-KW"/>
</dbReference>
<evidence type="ECO:0000259" key="4">
    <source>
        <dbReference type="SMART" id="SM00797"/>
    </source>
</evidence>
<keyword evidence="2" id="KW-0378">Hydrolase</keyword>
<dbReference type="NCBIfam" id="TIGR00724">
    <property type="entry name" value="urea_amlyse_rel"/>
    <property type="match status" value="1"/>
</dbReference>
<dbReference type="GO" id="GO:0016787">
    <property type="term" value="F:hydrolase activity"/>
    <property type="evidence" value="ECO:0007669"/>
    <property type="project" value="UniProtKB-KW"/>
</dbReference>
<dbReference type="RefSeq" id="WP_212674764.1">
    <property type="nucleotide sequence ID" value="NZ_JAGSPJ010000002.1"/>
</dbReference>
<comment type="caution">
    <text evidence="5">The sequence shown here is derived from an EMBL/GenBank/DDBJ whole genome shotgun (WGS) entry which is preliminary data.</text>
</comment>
<dbReference type="EMBL" id="JAGSPJ010000002">
    <property type="protein sequence ID" value="MBR7799629.1"/>
    <property type="molecule type" value="Genomic_DNA"/>
</dbReference>
<dbReference type="Pfam" id="PF02626">
    <property type="entry name" value="CT_A_B"/>
    <property type="match status" value="1"/>
</dbReference>
<dbReference type="InterPro" id="IPR052708">
    <property type="entry name" value="PxpC"/>
</dbReference>
<dbReference type="InterPro" id="IPR003778">
    <property type="entry name" value="CT_A_B"/>
</dbReference>
<feature type="domain" description="Carboxyltransferase" evidence="4">
    <location>
        <begin position="35"/>
        <end position="309"/>
    </location>
</feature>
<name>A0A941DY76_9BURK</name>
<evidence type="ECO:0000256" key="1">
    <source>
        <dbReference type="ARBA" id="ARBA00022741"/>
    </source>
</evidence>
<dbReference type="AlphaFoldDB" id="A0A941DY76"/>
<dbReference type="Gene3D" id="2.40.100.10">
    <property type="entry name" value="Cyclophilin-like"/>
    <property type="match status" value="1"/>
</dbReference>
<keyword evidence="1" id="KW-0547">Nucleotide-binding</keyword>
<evidence type="ECO:0000256" key="2">
    <source>
        <dbReference type="ARBA" id="ARBA00022801"/>
    </source>
</evidence>
<dbReference type="SUPFAM" id="SSF50891">
    <property type="entry name" value="Cyclophilin-like"/>
    <property type="match status" value="1"/>
</dbReference>
<dbReference type="PANTHER" id="PTHR43309">
    <property type="entry name" value="5-OXOPROLINASE SUBUNIT C"/>
    <property type="match status" value="1"/>
</dbReference>
<accession>A0A941DY76</accession>
<gene>
    <name evidence="5" type="ORF">KDM90_06430</name>
</gene>
<sequence>MHRESGTREQTSSIRMIRAGILTTVQDLGRHGSRHLGVAQAGALDRYSLMLANKLLGNSIDSAGLEILVGPVEIEFERDTWFVLCGANFAAHLDHISISKAWRHFARAGQRLILQGAQKEARCYLAVDGGICVGLVLGSRSTDLQAQFGGFDGRALKKGDRLPIGSPRNLRSRVGVQQRMWTPEVRAIRGPEFTQFDLPTQKRFWQQAWQVTSQSNRMGFRLQGETLERGGHSQLLSHAVLPGVIQVPPNGQPIVLLADCQTTGGYPRIATVIEADLWKVAQTPIGGHFCFIEVDHDAAKIASKKWQRELNRLDGVIHA</sequence>